<keyword evidence="6" id="KW-0206">Cytoskeleton</keyword>
<dbReference type="GO" id="GO:0007052">
    <property type="term" value="P:mitotic spindle organization"/>
    <property type="evidence" value="ECO:0007669"/>
    <property type="project" value="InterPro"/>
</dbReference>
<keyword evidence="3" id="KW-0963">Cytoplasm</keyword>
<evidence type="ECO:0000313" key="10">
    <source>
        <dbReference type="EMBL" id="GBP24429.1"/>
    </source>
</evidence>
<dbReference type="GO" id="GO:0005856">
    <property type="term" value="C:cytoskeleton"/>
    <property type="evidence" value="ECO:0007669"/>
    <property type="project" value="UniProtKB-SubCell"/>
</dbReference>
<keyword evidence="4" id="KW-0597">Phosphoprotein</keyword>
<evidence type="ECO:0000259" key="9">
    <source>
        <dbReference type="Pfam" id="PF05010"/>
    </source>
</evidence>
<evidence type="ECO:0000256" key="7">
    <source>
        <dbReference type="SAM" id="Coils"/>
    </source>
</evidence>
<dbReference type="EMBL" id="BGZK01000161">
    <property type="protein sequence ID" value="GBP24429.1"/>
    <property type="molecule type" value="Genomic_DNA"/>
</dbReference>
<feature type="coiled-coil region" evidence="7">
    <location>
        <begin position="1537"/>
        <end position="1645"/>
    </location>
</feature>
<comment type="subcellular location">
    <subcellularLocation>
        <location evidence="1">Cytoplasm</location>
        <location evidence="1">Cytoskeleton</location>
    </subcellularLocation>
</comment>
<comment type="caution">
    <text evidence="10">The sequence shown here is derived from an EMBL/GenBank/DDBJ whole genome shotgun (WGS) entry which is preliminary data.</text>
</comment>
<feature type="region of interest" description="Disordered" evidence="8">
    <location>
        <begin position="237"/>
        <end position="266"/>
    </location>
</feature>
<dbReference type="PANTHER" id="PTHR13924:SF10">
    <property type="entry name" value="TRANSFORMING ACIDIC COILED-COIL PROTEIN, ISOFORM K"/>
    <property type="match status" value="1"/>
</dbReference>
<organism evidence="10 11">
    <name type="scientific">Eumeta variegata</name>
    <name type="common">Bagworm moth</name>
    <name type="synonym">Eumeta japonica</name>
    <dbReference type="NCBI Taxonomy" id="151549"/>
    <lineage>
        <taxon>Eukaryota</taxon>
        <taxon>Metazoa</taxon>
        <taxon>Ecdysozoa</taxon>
        <taxon>Arthropoda</taxon>
        <taxon>Hexapoda</taxon>
        <taxon>Insecta</taxon>
        <taxon>Pterygota</taxon>
        <taxon>Neoptera</taxon>
        <taxon>Endopterygota</taxon>
        <taxon>Lepidoptera</taxon>
        <taxon>Glossata</taxon>
        <taxon>Ditrysia</taxon>
        <taxon>Tineoidea</taxon>
        <taxon>Psychidae</taxon>
        <taxon>Oiketicinae</taxon>
        <taxon>Eumeta</taxon>
    </lineage>
</organism>
<dbReference type="Pfam" id="PF05010">
    <property type="entry name" value="TACC_C"/>
    <property type="match status" value="1"/>
</dbReference>
<protein>
    <submittedName>
        <fullName evidence="10">Transforming acidic coiled-coil-containing protein 3</fullName>
    </submittedName>
</protein>
<comment type="similarity">
    <text evidence="2">Belongs to the TACC family.</text>
</comment>
<feature type="compositionally biased region" description="Polar residues" evidence="8">
    <location>
        <begin position="244"/>
        <end position="254"/>
    </location>
</feature>
<dbReference type="OrthoDB" id="10255048at2759"/>
<reference evidence="10 11" key="1">
    <citation type="journal article" date="2019" name="Commun. Biol.">
        <title>The bagworm genome reveals a unique fibroin gene that provides high tensile strength.</title>
        <authorList>
            <person name="Kono N."/>
            <person name="Nakamura H."/>
            <person name="Ohtoshi R."/>
            <person name="Tomita M."/>
            <person name="Numata K."/>
            <person name="Arakawa K."/>
        </authorList>
    </citation>
    <scope>NUCLEOTIDE SEQUENCE [LARGE SCALE GENOMIC DNA]</scope>
</reference>
<evidence type="ECO:0000256" key="6">
    <source>
        <dbReference type="ARBA" id="ARBA00023212"/>
    </source>
</evidence>
<dbReference type="InterPro" id="IPR007707">
    <property type="entry name" value="TACC_C"/>
</dbReference>
<dbReference type="GO" id="GO:0005737">
    <property type="term" value="C:cytoplasm"/>
    <property type="evidence" value="ECO:0007669"/>
    <property type="project" value="TreeGrafter"/>
</dbReference>
<evidence type="ECO:0000256" key="8">
    <source>
        <dbReference type="SAM" id="MobiDB-lite"/>
    </source>
</evidence>
<dbReference type="Proteomes" id="UP000299102">
    <property type="component" value="Unassembled WGS sequence"/>
</dbReference>
<evidence type="ECO:0000256" key="3">
    <source>
        <dbReference type="ARBA" id="ARBA00022490"/>
    </source>
</evidence>
<dbReference type="PANTHER" id="PTHR13924">
    <property type="entry name" value="TRANSFORMING ACIDIC COILED-COIL CONTAINING PROTEIN 1/2"/>
    <property type="match status" value="1"/>
</dbReference>
<dbReference type="InterPro" id="IPR039915">
    <property type="entry name" value="TACC"/>
</dbReference>
<evidence type="ECO:0000256" key="1">
    <source>
        <dbReference type="ARBA" id="ARBA00004245"/>
    </source>
</evidence>
<evidence type="ECO:0000256" key="5">
    <source>
        <dbReference type="ARBA" id="ARBA00023054"/>
    </source>
</evidence>
<dbReference type="STRING" id="151549.A0A4C1UDK2"/>
<dbReference type="Gene3D" id="1.20.5.1700">
    <property type="match status" value="1"/>
</dbReference>
<evidence type="ECO:0000256" key="2">
    <source>
        <dbReference type="ARBA" id="ARBA00009423"/>
    </source>
</evidence>
<sequence length="1774" mass="198623">MTSRVEPMDIDDVDSEFDNKENAYQSNVFSTKANIEKGYEELEVSEMNMRLRYSITPSSSPMSKSFTTVCNETKNYDRFDKTLNSTSANDPNNLTQPWGPVSCPTETNSLVLKNISISAPIPTENVNLTSTKSKSSMTLNDNLVNNNETILLSGRDEECESAYPSSSSSPLPNILVPNVSAKEIPKSLDSPIMRGLKSVLNIFRSSQSPILPSTTDKTPETVEKAHEVTILSPDGMERDIKTNPVLSSTPICNSKTKEETGSKRNSPYKDSIVFNEDLVSELQWNNETTILFGDEKIPIHKLLLQRAHSPMPESNNTIVKTIKNDDILNQNIVLAEDGTNSVLTNISSNEQERLSTVTQDNFVVPCYSNKASCDSLVEHQDDSEFLDCENTYINNDLYLPSIDTTITFNKYPEQNETEDSDATTKSKIISEVFEKVVVPNIIKSSVTIEKQQNVNEQSDKNEILNQNNVIKDATFYGTVESQDEFKINNDVLLPNIDRNDVNNLTYNCEEVSSSGSKMLDKKTIDCNSPNIQLCSEYVSQNDIQTLKQMALEIVHAEYGMIEIEDVFNKDLLQNNVSNKNTSDDSVLKLKISKGGTSEEISEVNNSEIIQCAHVTEDPEMKRENHLTQTTVSGDKSNLLVSQEKLDATFLANDTGCSDINVNTNSIQNEFLEVQSLEEVLLLSENHSPYISFKAEEGHNIEDVVTNNLEYRSIVPIIGESLLCQNSFIQNYNQDQLNDKTNEAMSVENTCSMFDQNQLLDCTIASVVNTATEVVENTINVSMQVIENIDGNNEKTCNDNIEANMTYVKDVSQSNTGEEKGVKIQSEVSNSESNVNLVSAKLNCTGEEIKVDFDSVVFNDGNVENKDDVMVGALDSLVSAATEIVANVISISTHYVETINETEKSLRPNCVLETVLDSEVSNGNISNYEINVEVAKTISMTDMSVYSENEIKADGVDTESKDTVLKSDIGEANTILSTSTVVTDLTPMHDNPSNTKTHDIKEDLLIENFNNNACASSYKQMFDSKEGDVNYPTMPITQEATTDKNENLSICFDDDAKNKSEVPIGALATLISTATDVVVNVITSPTSSFKEITRDTELQNHDIENKNVVDNKINFNETEITKFPYKENHYNCKQQKVNIISAAVSNEILESKNDAANSALRQRNENDKIDLKQNTLSQENLLFMEGDKNSYMEQSVHILPTICNEERSNAISIDFDNHNFNPFMTRTKIRQSPPILDTTNVTEHNFNQSPSKTNDLHQPDVQEIQPSKKPVIELIKKNDTEIHDSIEEEQFNFNIDSDNSKESESKNATIRELLTEEEDTVEGPFFDTSNSMHPVEPNSLLEREIKDTSNAFSSRVFDLKQIHNLNREDDLNHESGEVFIDADAFDFFMNQNGNNVNETGKESLFLKFDPLCANKVDASGVVAILSKIQDSVSTSKSETLNDQLQGSSTVNFVCNSLGDVSEDLLNISMSRKPMMAVPPAVNNDVSLTHSNRLVTPTRLSRQTNLSSPAIAIIDRLISISANNSPVQGLNFSQDTRQLNESETILAQLKEALNTKEQDLQQLRIESGELKDRLCTLESHMNKLEKDNEEKLRKINDLNETLLAKTKMNKNMAAVVEEYERTIAGLIAESEQEKKLHEAERVSLMRERDEQTAHLGSMEVSFSDLHSKYEKSKQIILSYKTNEDKLRKSIADFEDTFKKMQNNYDLLKQHATSKLNAANQEFHKLNKAHEAELLKLNAMIKRKELHITSLEETLSHKIKANEELTAICDELINKVS</sequence>
<gene>
    <name evidence="10" type="primary">tacc3</name>
    <name evidence="10" type="ORF">EVAR_19305_1</name>
</gene>
<accession>A0A4C1UDK2</accession>
<keyword evidence="5 7" id="KW-0175">Coiled coil</keyword>
<feature type="coiled-coil region" evidence="7">
    <location>
        <begin position="1681"/>
        <end position="1726"/>
    </location>
</feature>
<proteinExistence type="inferred from homology"/>
<evidence type="ECO:0000256" key="4">
    <source>
        <dbReference type="ARBA" id="ARBA00022553"/>
    </source>
</evidence>
<name>A0A4C1UDK2_EUMVA</name>
<feature type="domain" description="Transforming acidic coiled-coil-containing protein C-terminal" evidence="9">
    <location>
        <begin position="1575"/>
        <end position="1770"/>
    </location>
</feature>
<evidence type="ECO:0000313" key="11">
    <source>
        <dbReference type="Proteomes" id="UP000299102"/>
    </source>
</evidence>
<keyword evidence="11" id="KW-1185">Reference proteome</keyword>